<dbReference type="Pfam" id="PF00368">
    <property type="entry name" value="HMG-CoA_red"/>
    <property type="match status" value="1"/>
</dbReference>
<dbReference type="InterPro" id="IPR002202">
    <property type="entry name" value="HMG_CoA_Rdtase"/>
</dbReference>
<gene>
    <name evidence="2" type="ORF">IFM89_002185</name>
</gene>
<dbReference type="Gene3D" id="1.10.3270.10">
    <property type="entry name" value="HMGR, N-terminal domain"/>
    <property type="match status" value="1"/>
</dbReference>
<proteinExistence type="predicted"/>
<dbReference type="GO" id="GO:0008299">
    <property type="term" value="P:isoprenoid biosynthetic process"/>
    <property type="evidence" value="ECO:0007669"/>
    <property type="project" value="TreeGrafter"/>
</dbReference>
<dbReference type="GO" id="GO:0016126">
    <property type="term" value="P:sterol biosynthetic process"/>
    <property type="evidence" value="ECO:0007669"/>
    <property type="project" value="TreeGrafter"/>
</dbReference>
<dbReference type="OrthoDB" id="612216at2759"/>
<sequence>MNLDILTFSEITAILSLIASFIYLLGFFGINFVQSLISLRIFITRLRPSLIPPPKTFTHSSKDDDDEGIIDSVVSGTTPSYSLESKLRDCKRAASICQEALQRVTGKSLIGLPLDGFDYEFILGQCCEMPVGYVQIPVGIAKPLLLDGTEYSVPMATTEDVTDVRYNARYTHGKGILATTGVILCASFDHLKLLKIESFQGTESEFRLLRHLFENENSLYGILGMQLSYSTPVGYSCKAVHPIALAKVMNIAQMMKSKFDDKHYYLSGIGGVEWRLVATALMWHRLMGKGVLAADSNSSPFLRIYAHCSKGRAFSSGKTLSIWNLPASEPVTRESGPGRNLTDGYWLKYQPIKCRQISKLADYDFYEGKGQADKIRQILAVGAEPVLSRFDMNGTALSQINCAPQSGFSVSFHSSGPTCITDSLGWSSYNREYGRRGCTARKSAQSLSFNGQYKIRKAGLTIDCVKKALGAPALVTKILLGLALDTSALPTPSLERGKLLSTDRLYMVLFYLDEAGLFVLRPSCLCLPRSYRDLFVLTKAKELPQPGSKPVSRSSIDILRMRDLPVGRSL</sequence>
<dbReference type="GO" id="GO:0015936">
    <property type="term" value="P:coenzyme A metabolic process"/>
    <property type="evidence" value="ECO:0007669"/>
    <property type="project" value="InterPro"/>
</dbReference>
<dbReference type="SUPFAM" id="SSF56542">
    <property type="entry name" value="Substrate-binding domain of HMG-CoA reductase"/>
    <property type="match status" value="1"/>
</dbReference>
<evidence type="ECO:0000313" key="3">
    <source>
        <dbReference type="Proteomes" id="UP000631114"/>
    </source>
</evidence>
<dbReference type="GO" id="GO:0004420">
    <property type="term" value="F:hydroxymethylglutaryl-CoA reductase (NADPH) activity"/>
    <property type="evidence" value="ECO:0007669"/>
    <property type="project" value="InterPro"/>
</dbReference>
<keyword evidence="1" id="KW-0812">Transmembrane</keyword>
<dbReference type="GO" id="GO:0005789">
    <property type="term" value="C:endoplasmic reticulum membrane"/>
    <property type="evidence" value="ECO:0007669"/>
    <property type="project" value="TreeGrafter"/>
</dbReference>
<reference evidence="2 3" key="1">
    <citation type="submission" date="2020-10" db="EMBL/GenBank/DDBJ databases">
        <title>The Coptis chinensis genome and diversification of protoberbering-type alkaloids.</title>
        <authorList>
            <person name="Wang B."/>
            <person name="Shu S."/>
            <person name="Song C."/>
            <person name="Liu Y."/>
        </authorList>
    </citation>
    <scope>NUCLEOTIDE SEQUENCE [LARGE SCALE GENOMIC DNA]</scope>
    <source>
        <strain evidence="2">HL-2020</strain>
        <tissue evidence="2">Leaf</tissue>
    </source>
</reference>
<dbReference type="AlphaFoldDB" id="A0A835I933"/>
<evidence type="ECO:0000313" key="2">
    <source>
        <dbReference type="EMBL" id="KAF9612589.1"/>
    </source>
</evidence>
<accession>A0A835I933</accession>
<dbReference type="InterPro" id="IPR009029">
    <property type="entry name" value="HMG_CoA_Rdtase_sub-bd_dom_sf"/>
</dbReference>
<dbReference type="PROSITE" id="PS50065">
    <property type="entry name" value="HMG_COA_REDUCTASE_4"/>
    <property type="match status" value="1"/>
</dbReference>
<dbReference type="PANTHER" id="PTHR10572">
    <property type="entry name" value="3-HYDROXY-3-METHYLGLUTARYL-COENZYME A REDUCTASE"/>
    <property type="match status" value="1"/>
</dbReference>
<comment type="caution">
    <text evidence="2">The sequence shown here is derived from an EMBL/GenBank/DDBJ whole genome shotgun (WGS) entry which is preliminary data.</text>
</comment>
<dbReference type="EMBL" id="JADFTS010000003">
    <property type="protein sequence ID" value="KAF9612589.1"/>
    <property type="molecule type" value="Genomic_DNA"/>
</dbReference>
<dbReference type="PRINTS" id="PR00071">
    <property type="entry name" value="HMGCOARDTASE"/>
</dbReference>
<dbReference type="GO" id="GO:0005778">
    <property type="term" value="C:peroxisomal membrane"/>
    <property type="evidence" value="ECO:0007669"/>
    <property type="project" value="TreeGrafter"/>
</dbReference>
<dbReference type="PANTHER" id="PTHR10572:SF24">
    <property type="entry name" value="3-HYDROXY-3-METHYLGLUTARYL-COENZYME A REDUCTASE"/>
    <property type="match status" value="1"/>
</dbReference>
<keyword evidence="1" id="KW-1133">Transmembrane helix</keyword>
<organism evidence="2 3">
    <name type="scientific">Coptis chinensis</name>
    <dbReference type="NCBI Taxonomy" id="261450"/>
    <lineage>
        <taxon>Eukaryota</taxon>
        <taxon>Viridiplantae</taxon>
        <taxon>Streptophyta</taxon>
        <taxon>Embryophyta</taxon>
        <taxon>Tracheophyta</taxon>
        <taxon>Spermatophyta</taxon>
        <taxon>Magnoliopsida</taxon>
        <taxon>Ranunculales</taxon>
        <taxon>Ranunculaceae</taxon>
        <taxon>Coptidoideae</taxon>
        <taxon>Coptis</taxon>
    </lineage>
</organism>
<keyword evidence="1" id="KW-0472">Membrane</keyword>
<dbReference type="InterPro" id="IPR023282">
    <property type="entry name" value="HMG_CoA_Rdtase_N"/>
</dbReference>
<name>A0A835I933_9MAGN</name>
<feature type="transmembrane region" description="Helical" evidence="1">
    <location>
        <begin position="12"/>
        <end position="37"/>
    </location>
</feature>
<dbReference type="Proteomes" id="UP000631114">
    <property type="component" value="Unassembled WGS sequence"/>
</dbReference>
<dbReference type="FunFam" id="1.10.3270.10:FF:000002">
    <property type="entry name" value="3-hydroxy-3-methylglutaryl coenzyme A reductase"/>
    <property type="match status" value="1"/>
</dbReference>
<keyword evidence="3" id="KW-1185">Reference proteome</keyword>
<evidence type="ECO:0000256" key="1">
    <source>
        <dbReference type="SAM" id="Phobius"/>
    </source>
</evidence>
<protein>
    <submittedName>
        <fullName evidence="2">Uncharacterized protein</fullName>
    </submittedName>
</protein>